<dbReference type="OrthoDB" id="1867629at2759"/>
<feature type="domain" description="F-box" evidence="1">
    <location>
        <begin position="6"/>
        <end position="51"/>
    </location>
</feature>
<dbReference type="InterPro" id="IPR036047">
    <property type="entry name" value="F-box-like_dom_sf"/>
</dbReference>
<dbReference type="Pfam" id="PF00646">
    <property type="entry name" value="F-box"/>
    <property type="match status" value="1"/>
</dbReference>
<dbReference type="AlphaFoldDB" id="A0A6P8DJP5"/>
<dbReference type="GeneID" id="116206043"/>
<dbReference type="SUPFAM" id="SSF81383">
    <property type="entry name" value="F-box domain"/>
    <property type="match status" value="1"/>
</dbReference>
<dbReference type="InterPro" id="IPR001810">
    <property type="entry name" value="F-box_dom"/>
</dbReference>
<organism evidence="2 3">
    <name type="scientific">Punica granatum</name>
    <name type="common">Pomegranate</name>
    <dbReference type="NCBI Taxonomy" id="22663"/>
    <lineage>
        <taxon>Eukaryota</taxon>
        <taxon>Viridiplantae</taxon>
        <taxon>Streptophyta</taxon>
        <taxon>Embryophyta</taxon>
        <taxon>Tracheophyta</taxon>
        <taxon>Spermatophyta</taxon>
        <taxon>Magnoliopsida</taxon>
        <taxon>eudicotyledons</taxon>
        <taxon>Gunneridae</taxon>
        <taxon>Pentapetalae</taxon>
        <taxon>rosids</taxon>
        <taxon>malvids</taxon>
        <taxon>Myrtales</taxon>
        <taxon>Lythraceae</taxon>
        <taxon>Punica</taxon>
    </lineage>
</organism>
<dbReference type="InterPro" id="IPR017451">
    <property type="entry name" value="F-box-assoc_interact_dom"/>
</dbReference>
<dbReference type="PROSITE" id="PS50181">
    <property type="entry name" value="FBOX"/>
    <property type="match status" value="1"/>
</dbReference>
<dbReference type="CDD" id="cd22157">
    <property type="entry name" value="F-box_AtFBW1-like"/>
    <property type="match status" value="1"/>
</dbReference>
<evidence type="ECO:0000313" key="2">
    <source>
        <dbReference type="Proteomes" id="UP000515151"/>
    </source>
</evidence>
<dbReference type="InterPro" id="IPR050796">
    <property type="entry name" value="SCF_F-box_component"/>
</dbReference>
<dbReference type="PANTHER" id="PTHR31672">
    <property type="entry name" value="BNACNNG10540D PROTEIN"/>
    <property type="match status" value="1"/>
</dbReference>
<dbReference type="Gene3D" id="1.20.1280.50">
    <property type="match status" value="1"/>
</dbReference>
<dbReference type="RefSeq" id="XP_031394634.1">
    <property type="nucleotide sequence ID" value="XM_031538774.1"/>
</dbReference>
<reference evidence="2" key="1">
    <citation type="journal article" date="2020" name="Plant Biotechnol. J.">
        <title>The pomegranate (Punica granatum L.) draft genome dissects genetic divergence between soft- and hard-seeded cultivars.</title>
        <authorList>
            <person name="Luo X."/>
            <person name="Li H."/>
            <person name="Wu Z."/>
            <person name="Yao W."/>
            <person name="Zhao P."/>
            <person name="Cao D."/>
            <person name="Yu H."/>
            <person name="Li K."/>
            <person name="Poudel K."/>
            <person name="Zhao D."/>
            <person name="Zhang F."/>
            <person name="Xia X."/>
            <person name="Chen L."/>
            <person name="Wang Q."/>
            <person name="Jing D."/>
            <person name="Cao S."/>
        </authorList>
    </citation>
    <scope>NUCLEOTIDE SEQUENCE [LARGE SCALE GENOMIC DNA]</scope>
    <source>
        <strain evidence="2">cv. Tunisia</strain>
    </source>
</reference>
<dbReference type="NCBIfam" id="TIGR01640">
    <property type="entry name" value="F_box_assoc_1"/>
    <property type="match status" value="1"/>
</dbReference>
<proteinExistence type="predicted"/>
<keyword evidence="2" id="KW-1185">Reference proteome</keyword>
<protein>
    <submittedName>
        <fullName evidence="3">F-box/kelch-repeat protein At3g23880-like</fullName>
    </submittedName>
</protein>
<dbReference type="Proteomes" id="UP000515151">
    <property type="component" value="Chromosome 4"/>
</dbReference>
<reference evidence="3" key="2">
    <citation type="submission" date="2025-08" db="UniProtKB">
        <authorList>
            <consortium name="RefSeq"/>
        </authorList>
    </citation>
    <scope>IDENTIFICATION</scope>
    <source>
        <tissue evidence="3">Leaf</tissue>
    </source>
</reference>
<evidence type="ECO:0000313" key="3">
    <source>
        <dbReference type="RefSeq" id="XP_031394634.1"/>
    </source>
</evidence>
<accession>A0A6P8DJP5</accession>
<evidence type="ECO:0000259" key="1">
    <source>
        <dbReference type="PROSITE" id="PS50181"/>
    </source>
</evidence>
<name>A0A6P8DJP5_PUNGR</name>
<dbReference type="SUPFAM" id="SSF50965">
    <property type="entry name" value="Galactose oxidase, central domain"/>
    <property type="match status" value="1"/>
</dbReference>
<dbReference type="PANTHER" id="PTHR31672:SF13">
    <property type="entry name" value="F-BOX PROTEIN CPR30-LIKE"/>
    <property type="match status" value="1"/>
</dbReference>
<dbReference type="InterPro" id="IPR011043">
    <property type="entry name" value="Gal_Oxase/kelch_b-propeller"/>
</dbReference>
<gene>
    <name evidence="3" type="primary">LOC116206043</name>
</gene>
<dbReference type="Pfam" id="PF07734">
    <property type="entry name" value="FBA_1"/>
    <property type="match status" value="1"/>
</dbReference>
<sequence>MMMAMPDSAWELPLDLTAEILSRLPVRTLVRFESVCNSWRRLIQSPSFISLHLNRSANLGDGARSLLVKHRSPATDKRLISLLSGDSLEMVSPVDIPRHMYSPNLKVVGSCNGLVCLSHDCFCNFGAPIFLWNPATRESRALPKFAISPENLRLPKARFHVAHGFGYHHAIDDYKVVRIAFEYSRNMACFRAELFALSEGLWREVPALPCRVYSPGCVVLNGVLYWLAYDCGSDGLMLILSFDLRDEVFRRVYLPDLGYRPDSYFLRLTVYERSLCLMAYKDGGRAQRWDLWVMYGGAGEESWTKRSSIGPIIHRPLACGANGEILVAKSDGTLAIYEASSETFGYLPIKVSPYSPDFHFYIESLVPATR</sequence>
<dbReference type="SMART" id="SM00256">
    <property type="entry name" value="FBOX"/>
    <property type="match status" value="1"/>
</dbReference>
<dbReference type="InterPro" id="IPR006527">
    <property type="entry name" value="F-box-assoc_dom_typ1"/>
</dbReference>